<sequence>MEGALSLELLSEVACERASSESGASSSLSPDDEPAPRAPGRLISSPLKRRISCRSAPQSAEHAGDSDDECVFVSETPGRKRRRKTPISLQAAATTRIPSLQRASYVTEEDDGTFTVPNTVYVGRTNSLFPSHLLDMQNAKAVHTSTAVYTFKHIAVNADVLHFLKDAQGFFEPACAFVVEFSHGGWFSGKPLFVAEGAGLQAIICVTSAGVSAIGVAGSRILNRMMRRGDYIVTTTAHHVYFAPVCGGRAVYMMVKLSPRAAQEQFRLAFDNFCHVLPEEAVAVMHRWQRCAVYLDSAVNVRHKLETLFFKVVVMSELRNAYCALFHNRLVSDHSVLELTGDLALLRTQVRRIEDAATDINDQELTMRVRSMIGLTASFLESMMQKYSTPTCDYLVNDLCNAARLEVHDAVFRFNMLCVDFKQLLCAAAVLAPGMMNIFASYVADQAAAGAAARYSANLAARLVALRHVSMITENSLVEAIVRTSPDLSEGASTSAAGSGAAPQ</sequence>
<protein>
    <submittedName>
        <fullName evidence="2">Uncharacterized protein</fullName>
    </submittedName>
</protein>
<dbReference type="InterPro" id="IPR007027">
    <property type="entry name" value="Poxvirus_F11"/>
</dbReference>
<accession>A0AAU7E1Y4</accession>
<reference evidence="2" key="2">
    <citation type="submission" date="2024-02" db="EMBL/GenBank/DDBJ databases">
        <authorList>
            <person name="Hu B."/>
        </authorList>
    </citation>
    <scope>NUCLEOTIDE SEQUENCE</scope>
    <source>
        <strain evidence="2">1A/Uganda/UGR70/2019</strain>
    </source>
</reference>
<reference evidence="2" key="1">
    <citation type="journal article" date="2024" name="Microbiome">
        <title>Substantial viral diversity in bats and rodents from East Africa: insights into evolution, recombination, and cocirculation.</title>
        <authorList>
            <person name="Wang D."/>
            <person name="Yang X."/>
            <person name="Ren Z."/>
            <person name="Hu B."/>
            <person name="Zhao H."/>
            <person name="Yang K."/>
            <person name="Shi P."/>
            <person name="Zhang Z."/>
            <person name="Feng Q."/>
            <person name="Nawenja C.V."/>
            <person name="Obanda V."/>
            <person name="Robert K."/>
            <person name="Nalikka B."/>
            <person name="Waruhiu C.N."/>
            <person name="Ochola G.O."/>
            <person name="Onyuok S.O."/>
            <person name="Ochieng H."/>
            <person name="Li B."/>
            <person name="Zhu Y."/>
            <person name="Si H."/>
            <person name="Yin J."/>
            <person name="Kristiansen K."/>
            <person name="Jin X."/>
            <person name="Xu X."/>
            <person name="Xiao M."/>
            <person name="Agwanda B."/>
            <person name="Ommeh S."/>
            <person name="Li J."/>
            <person name="Shi Z.L."/>
        </authorList>
    </citation>
    <scope>NUCLEOTIDE SEQUENCE</scope>
    <source>
        <strain evidence="2">1A/Uganda/UGR70/2019</strain>
    </source>
</reference>
<feature type="region of interest" description="Disordered" evidence="1">
    <location>
        <begin position="16"/>
        <end position="91"/>
    </location>
</feature>
<evidence type="ECO:0000313" key="2">
    <source>
        <dbReference type="EMBL" id="XBH23771.1"/>
    </source>
</evidence>
<proteinExistence type="predicted"/>
<evidence type="ECO:0000256" key="1">
    <source>
        <dbReference type="SAM" id="MobiDB-lite"/>
    </source>
</evidence>
<organism evidence="2">
    <name type="scientific">Rousettus bat poxvirus</name>
    <dbReference type="NCBI Taxonomy" id="3141933"/>
    <lineage>
        <taxon>Viruses</taxon>
        <taxon>Varidnaviria</taxon>
        <taxon>Bamfordvirae</taxon>
        <taxon>Nucleocytoviricota</taxon>
        <taxon>Pokkesviricetes</taxon>
        <taxon>Chitovirales</taxon>
        <taxon>Poxviridae</taxon>
    </lineage>
</organism>
<name>A0AAU7E1Y4_9POXV</name>
<dbReference type="EMBL" id="PP711852">
    <property type="protein sequence ID" value="XBH23771.1"/>
    <property type="molecule type" value="Genomic_DNA"/>
</dbReference>
<dbReference type="Pfam" id="PF04943">
    <property type="entry name" value="Pox_F11"/>
    <property type="match status" value="1"/>
</dbReference>
<feature type="compositionally biased region" description="Low complexity" evidence="1">
    <location>
        <begin position="20"/>
        <end position="29"/>
    </location>
</feature>